<proteinExistence type="predicted"/>
<evidence type="ECO:0000313" key="2">
    <source>
        <dbReference type="Proteomes" id="UP001396334"/>
    </source>
</evidence>
<protein>
    <submittedName>
        <fullName evidence="1">Uncharacterized protein</fullName>
    </submittedName>
</protein>
<keyword evidence="2" id="KW-1185">Reference proteome</keyword>
<dbReference type="Proteomes" id="UP001396334">
    <property type="component" value="Unassembled WGS sequence"/>
</dbReference>
<name>A0ABR2RVJ8_9ROSI</name>
<dbReference type="EMBL" id="JBBPBN010000020">
    <property type="protein sequence ID" value="KAK9016907.1"/>
    <property type="molecule type" value="Genomic_DNA"/>
</dbReference>
<reference evidence="1 2" key="1">
    <citation type="journal article" date="2024" name="G3 (Bethesda)">
        <title>Genome assembly of Hibiscus sabdariffa L. provides insights into metabolisms of medicinal natural products.</title>
        <authorList>
            <person name="Kim T."/>
        </authorList>
    </citation>
    <scope>NUCLEOTIDE SEQUENCE [LARGE SCALE GENOMIC DNA]</scope>
    <source>
        <strain evidence="1">TK-2024</strain>
        <tissue evidence="1">Old leaves</tissue>
    </source>
</reference>
<comment type="caution">
    <text evidence="1">The sequence shown here is derived from an EMBL/GenBank/DDBJ whole genome shotgun (WGS) entry which is preliminary data.</text>
</comment>
<sequence length="106" mass="12392">MAVNKQTFVTFRTSPRYILNKHLPVRITWLEVQGLLLHAWNEKSFGVDNSLGQLRNVEILHAHATLYGAYDEFFYLEAKSCILLNCQRKMNCFLAGYPYQELVYFA</sequence>
<accession>A0ABR2RVJ8</accession>
<evidence type="ECO:0000313" key="1">
    <source>
        <dbReference type="EMBL" id="KAK9016907.1"/>
    </source>
</evidence>
<organism evidence="1 2">
    <name type="scientific">Hibiscus sabdariffa</name>
    <name type="common">roselle</name>
    <dbReference type="NCBI Taxonomy" id="183260"/>
    <lineage>
        <taxon>Eukaryota</taxon>
        <taxon>Viridiplantae</taxon>
        <taxon>Streptophyta</taxon>
        <taxon>Embryophyta</taxon>
        <taxon>Tracheophyta</taxon>
        <taxon>Spermatophyta</taxon>
        <taxon>Magnoliopsida</taxon>
        <taxon>eudicotyledons</taxon>
        <taxon>Gunneridae</taxon>
        <taxon>Pentapetalae</taxon>
        <taxon>rosids</taxon>
        <taxon>malvids</taxon>
        <taxon>Malvales</taxon>
        <taxon>Malvaceae</taxon>
        <taxon>Malvoideae</taxon>
        <taxon>Hibiscus</taxon>
    </lineage>
</organism>
<gene>
    <name evidence="1" type="ORF">V6N11_079399</name>
</gene>